<keyword evidence="7" id="KW-0547">Nucleotide-binding</keyword>
<dbReference type="Gene3D" id="3.30.565.10">
    <property type="entry name" value="Histidine kinase-like ATPase, C-terminal domain"/>
    <property type="match status" value="1"/>
</dbReference>
<keyword evidence="9" id="KW-0067">ATP-binding</keyword>
<dbReference type="GO" id="GO:0000155">
    <property type="term" value="F:phosphorelay sensor kinase activity"/>
    <property type="evidence" value="ECO:0007669"/>
    <property type="project" value="InterPro"/>
</dbReference>
<dbReference type="AlphaFoldDB" id="A0A358DXX0"/>
<comment type="caution">
    <text evidence="18">The sequence shown here is derived from an EMBL/GenBank/DDBJ whole genome shotgun (WGS) entry which is preliminary data.</text>
</comment>
<dbReference type="PRINTS" id="PR00344">
    <property type="entry name" value="BCTRLSENSOR"/>
</dbReference>
<keyword evidence="5" id="KW-0808">Transferase</keyword>
<evidence type="ECO:0000256" key="11">
    <source>
        <dbReference type="ARBA" id="ARBA00023012"/>
    </source>
</evidence>
<organism evidence="18 19">
    <name type="scientific">Alteromonas australica</name>
    <dbReference type="NCBI Taxonomy" id="589873"/>
    <lineage>
        <taxon>Bacteria</taxon>
        <taxon>Pseudomonadati</taxon>
        <taxon>Pseudomonadota</taxon>
        <taxon>Gammaproteobacteria</taxon>
        <taxon>Alteromonadales</taxon>
        <taxon>Alteromonadaceae</taxon>
        <taxon>Alteromonas/Salinimonas group</taxon>
        <taxon>Alteromonas</taxon>
    </lineage>
</organism>
<evidence type="ECO:0000313" key="19">
    <source>
        <dbReference type="Proteomes" id="UP000264779"/>
    </source>
</evidence>
<dbReference type="InterPro" id="IPR035965">
    <property type="entry name" value="PAS-like_dom_sf"/>
</dbReference>
<evidence type="ECO:0000256" key="9">
    <source>
        <dbReference type="ARBA" id="ARBA00022840"/>
    </source>
</evidence>
<dbReference type="PANTHER" id="PTHR45339:SF1">
    <property type="entry name" value="HYBRID SIGNAL TRANSDUCTION HISTIDINE KINASE J"/>
    <property type="match status" value="1"/>
</dbReference>
<dbReference type="Pfam" id="PF00989">
    <property type="entry name" value="PAS"/>
    <property type="match status" value="1"/>
</dbReference>
<evidence type="ECO:0000256" key="6">
    <source>
        <dbReference type="ARBA" id="ARBA00022692"/>
    </source>
</evidence>
<dbReference type="NCBIfam" id="TIGR00229">
    <property type="entry name" value="sensory_box"/>
    <property type="match status" value="2"/>
</dbReference>
<dbReference type="InterPro" id="IPR001610">
    <property type="entry name" value="PAC"/>
</dbReference>
<feature type="domain" description="PAC" evidence="17">
    <location>
        <begin position="207"/>
        <end position="259"/>
    </location>
</feature>
<dbReference type="Gene3D" id="1.10.287.130">
    <property type="match status" value="1"/>
</dbReference>
<dbReference type="GO" id="GO:0016020">
    <property type="term" value="C:membrane"/>
    <property type="evidence" value="ECO:0007669"/>
    <property type="project" value="UniProtKB-SubCell"/>
</dbReference>
<dbReference type="InterPro" id="IPR003661">
    <property type="entry name" value="HisK_dim/P_dom"/>
</dbReference>
<dbReference type="Pfam" id="PF02518">
    <property type="entry name" value="HATPase_c"/>
    <property type="match status" value="1"/>
</dbReference>
<feature type="domain" description="PAC" evidence="17">
    <location>
        <begin position="75"/>
        <end position="127"/>
    </location>
</feature>
<dbReference type="FunFam" id="3.30.565.10:FF:000010">
    <property type="entry name" value="Sensor histidine kinase RcsC"/>
    <property type="match status" value="1"/>
</dbReference>
<dbReference type="InterPro" id="IPR001789">
    <property type="entry name" value="Sig_transdc_resp-reg_receiver"/>
</dbReference>
<evidence type="ECO:0000256" key="13">
    <source>
        <dbReference type="PROSITE-ProRule" id="PRU00169"/>
    </source>
</evidence>
<dbReference type="Pfam" id="PF00072">
    <property type="entry name" value="Response_reg"/>
    <property type="match status" value="1"/>
</dbReference>
<evidence type="ECO:0000256" key="5">
    <source>
        <dbReference type="ARBA" id="ARBA00022679"/>
    </source>
</evidence>
<comment type="catalytic activity">
    <reaction evidence="1">
        <text>ATP + protein L-histidine = ADP + protein N-phospho-L-histidine.</text>
        <dbReference type="EC" id="2.7.13.3"/>
    </reaction>
</comment>
<dbReference type="InterPro" id="IPR036097">
    <property type="entry name" value="HisK_dim/P_sf"/>
</dbReference>
<dbReference type="Pfam" id="PF00512">
    <property type="entry name" value="HisKA"/>
    <property type="match status" value="1"/>
</dbReference>
<keyword evidence="8 18" id="KW-0418">Kinase</keyword>
<dbReference type="EC" id="2.7.13.3" evidence="3"/>
<dbReference type="CDD" id="cd00130">
    <property type="entry name" value="PAS"/>
    <property type="match status" value="2"/>
</dbReference>
<evidence type="ECO:0000256" key="12">
    <source>
        <dbReference type="ARBA" id="ARBA00023136"/>
    </source>
</evidence>
<dbReference type="InterPro" id="IPR000014">
    <property type="entry name" value="PAS"/>
</dbReference>
<dbReference type="PROSITE" id="PS50112">
    <property type="entry name" value="PAS"/>
    <property type="match status" value="2"/>
</dbReference>
<evidence type="ECO:0000256" key="2">
    <source>
        <dbReference type="ARBA" id="ARBA00004370"/>
    </source>
</evidence>
<keyword evidence="12" id="KW-0472">Membrane</keyword>
<feature type="domain" description="PAS" evidence="16">
    <location>
        <begin position="128"/>
        <end position="180"/>
    </location>
</feature>
<dbReference type="SMART" id="SM00387">
    <property type="entry name" value="HATPase_c"/>
    <property type="match status" value="1"/>
</dbReference>
<gene>
    <name evidence="18" type="ORF">DEB45_07700</name>
</gene>
<feature type="domain" description="Response regulatory" evidence="15">
    <location>
        <begin position="652"/>
        <end position="767"/>
    </location>
</feature>
<dbReference type="EMBL" id="DONK01000114">
    <property type="protein sequence ID" value="HBU51129.1"/>
    <property type="molecule type" value="Genomic_DNA"/>
</dbReference>
<dbReference type="InterPro" id="IPR011006">
    <property type="entry name" value="CheY-like_superfamily"/>
</dbReference>
<dbReference type="CDD" id="cd00082">
    <property type="entry name" value="HisKA"/>
    <property type="match status" value="1"/>
</dbReference>
<dbReference type="Proteomes" id="UP000264779">
    <property type="component" value="Unassembled WGS sequence"/>
</dbReference>
<keyword evidence="11" id="KW-0902">Two-component regulatory system</keyword>
<evidence type="ECO:0000259" key="16">
    <source>
        <dbReference type="PROSITE" id="PS50112"/>
    </source>
</evidence>
<dbReference type="SUPFAM" id="SSF47384">
    <property type="entry name" value="Homodimeric domain of signal transducing histidine kinase"/>
    <property type="match status" value="1"/>
</dbReference>
<reference evidence="18 19" key="1">
    <citation type="journal article" date="2018" name="Nat. Biotechnol.">
        <title>A standardized bacterial taxonomy based on genome phylogeny substantially revises the tree of life.</title>
        <authorList>
            <person name="Parks D.H."/>
            <person name="Chuvochina M."/>
            <person name="Waite D.W."/>
            <person name="Rinke C."/>
            <person name="Skarshewski A."/>
            <person name="Chaumeil P.A."/>
            <person name="Hugenholtz P."/>
        </authorList>
    </citation>
    <scope>NUCLEOTIDE SEQUENCE [LARGE SCALE GENOMIC DNA]</scope>
    <source>
        <strain evidence="18">UBA11621</strain>
    </source>
</reference>
<feature type="domain" description="PAS" evidence="16">
    <location>
        <begin position="17"/>
        <end position="61"/>
    </location>
</feature>
<accession>A0A358DXX0</accession>
<keyword evidence="6" id="KW-0812">Transmembrane</keyword>
<protein>
    <recommendedName>
        <fullName evidence="3">histidine kinase</fullName>
        <ecNumber evidence="3">2.7.13.3</ecNumber>
    </recommendedName>
</protein>
<evidence type="ECO:0000313" key="18">
    <source>
        <dbReference type="EMBL" id="HBU51129.1"/>
    </source>
</evidence>
<dbReference type="SMART" id="SM00086">
    <property type="entry name" value="PAC"/>
    <property type="match status" value="2"/>
</dbReference>
<evidence type="ECO:0000259" key="14">
    <source>
        <dbReference type="PROSITE" id="PS50109"/>
    </source>
</evidence>
<dbReference type="Gene3D" id="3.30.450.20">
    <property type="entry name" value="PAS domain"/>
    <property type="match status" value="2"/>
</dbReference>
<dbReference type="PROSITE" id="PS50113">
    <property type="entry name" value="PAC"/>
    <property type="match status" value="2"/>
</dbReference>
<dbReference type="Gene3D" id="3.40.50.2300">
    <property type="match status" value="1"/>
</dbReference>
<dbReference type="SMART" id="SM00091">
    <property type="entry name" value="PAS"/>
    <property type="match status" value="2"/>
</dbReference>
<dbReference type="InterPro" id="IPR013767">
    <property type="entry name" value="PAS_fold"/>
</dbReference>
<dbReference type="CDD" id="cd17546">
    <property type="entry name" value="REC_hyHK_CKI1_RcsC-like"/>
    <property type="match status" value="1"/>
</dbReference>
<evidence type="ECO:0000256" key="4">
    <source>
        <dbReference type="ARBA" id="ARBA00022553"/>
    </source>
</evidence>
<dbReference type="SUPFAM" id="SSF55874">
    <property type="entry name" value="ATPase domain of HSP90 chaperone/DNA topoisomerase II/histidine kinase"/>
    <property type="match status" value="1"/>
</dbReference>
<dbReference type="SUPFAM" id="SSF55785">
    <property type="entry name" value="PYP-like sensor domain (PAS domain)"/>
    <property type="match status" value="2"/>
</dbReference>
<dbReference type="PROSITE" id="PS50110">
    <property type="entry name" value="RESPONSE_REGULATORY"/>
    <property type="match status" value="1"/>
</dbReference>
<keyword evidence="4 13" id="KW-0597">Phosphoprotein</keyword>
<dbReference type="GO" id="GO:0006355">
    <property type="term" value="P:regulation of DNA-templated transcription"/>
    <property type="evidence" value="ECO:0007669"/>
    <property type="project" value="InterPro"/>
</dbReference>
<dbReference type="Pfam" id="PF13426">
    <property type="entry name" value="PAS_9"/>
    <property type="match status" value="1"/>
</dbReference>
<evidence type="ECO:0000256" key="1">
    <source>
        <dbReference type="ARBA" id="ARBA00000085"/>
    </source>
</evidence>
<dbReference type="InterPro" id="IPR005467">
    <property type="entry name" value="His_kinase_dom"/>
</dbReference>
<dbReference type="SMART" id="SM00448">
    <property type="entry name" value="REC"/>
    <property type="match status" value="1"/>
</dbReference>
<evidence type="ECO:0000256" key="3">
    <source>
        <dbReference type="ARBA" id="ARBA00012438"/>
    </source>
</evidence>
<dbReference type="InterPro" id="IPR036890">
    <property type="entry name" value="HATPase_C_sf"/>
</dbReference>
<feature type="modified residue" description="4-aspartylphosphate" evidence="13">
    <location>
        <position position="701"/>
    </location>
</feature>
<dbReference type="InterPro" id="IPR000700">
    <property type="entry name" value="PAS-assoc_C"/>
</dbReference>
<dbReference type="GO" id="GO:0005524">
    <property type="term" value="F:ATP binding"/>
    <property type="evidence" value="ECO:0007669"/>
    <property type="project" value="UniProtKB-KW"/>
</dbReference>
<evidence type="ECO:0000256" key="8">
    <source>
        <dbReference type="ARBA" id="ARBA00022777"/>
    </source>
</evidence>
<evidence type="ECO:0000256" key="7">
    <source>
        <dbReference type="ARBA" id="ARBA00022741"/>
    </source>
</evidence>
<dbReference type="CDD" id="cd16922">
    <property type="entry name" value="HATPase_EvgS-ArcB-TorS-like"/>
    <property type="match status" value="1"/>
</dbReference>
<dbReference type="InterPro" id="IPR004358">
    <property type="entry name" value="Sig_transdc_His_kin-like_C"/>
</dbReference>
<dbReference type="FunFam" id="1.10.287.130:FF:000004">
    <property type="entry name" value="Ethylene receptor 1"/>
    <property type="match status" value="1"/>
</dbReference>
<evidence type="ECO:0000259" key="17">
    <source>
        <dbReference type="PROSITE" id="PS50113"/>
    </source>
</evidence>
<proteinExistence type="predicted"/>
<dbReference type="SMART" id="SM00388">
    <property type="entry name" value="HisKA"/>
    <property type="match status" value="1"/>
</dbReference>
<keyword evidence="10" id="KW-1133">Transmembrane helix</keyword>
<name>A0A358DXX0_9ALTE</name>
<dbReference type="PROSITE" id="PS50109">
    <property type="entry name" value="HIS_KIN"/>
    <property type="match status" value="1"/>
</dbReference>
<sequence length="959" mass="106228">MSAQLLQRQAMDKHGIVATMDVNGKILSANDKCSQLSGFSIDEIIGENISAFDITNMSEQEKSDIFVSLSQGQTWQGEVHSLTKLGEPWYVFATLVPVIKSPPRVDHLIAIATDISEQKRLETRLSEGRAFYRSITDSIGEGVYAVNGEGTTQFLNPAASRLLGWSLDELQGRRFHDTVHYQKGDGTLLPREQCPVNLTIRSGQSYTSYEDFFTDKRGRLFPISIVAVPLLDKEGKPDGHVGVFNDISGQKAIEQKLQKAYDEAQSANKAKSDFLATMSHEIRTPMNAIIGLTHLALESTDNEQRQQYLEKVQRSSTALLDLMNSILDFSKVEADKIEIVDEPFTLTKTIDKLAQVFQVKAQQKQLQLLFDIRCHTNLQCRGDSEKIYQVLLNLLSNAIKFTASGHVILTVEKRENQLAFSVSDTGMGISEQVKSKLFKAFVQADASISREYGGTGLGLAICKRLVELMGGDLTLESEVDKGSCFSFALPVCSDEGPGTGPQLPVSVPDNVLCIQTHQSVSQGCDILAATLNRHNIRCQIIDQVEGLLPSKASQTIAFLPDDEQSWNSFIKHMQFGEYQSLNLTTLISPLNKQDVQKRMGSALVQNINIIELPFTDTELISTLSPAQLSLSKRTLEGLESRKWRTRRLLNKHVLVVDDDAISVEISQQTLSDLGINVAVASSGEQALALCEMSKFDAILLDCYLPGISGYEVAEQLTQKKDWYTPIIALSADESREASESALTAGMCQHLVKPATADEIVHTIDIHIHSGYIEINPPDEMSQFISSLLTFYKTYSQRGVMSDLLDIFHTQTNTSKLLTSLLEDAQLIGATTLEQSLLPLIEAQERNEAVNARHVTNLSFQLDATLRLIAHTIDKNDTDNIHQSGTNFDRSSMLSTLRNVEQALQSYDAKAVEYINALAANYSESVYAHKINRLKQLATIYDFESAQAVITQLIGDITDE</sequence>
<feature type="domain" description="Histidine kinase" evidence="14">
    <location>
        <begin position="277"/>
        <end position="493"/>
    </location>
</feature>
<dbReference type="InterPro" id="IPR003594">
    <property type="entry name" value="HATPase_dom"/>
</dbReference>
<evidence type="ECO:0000256" key="10">
    <source>
        <dbReference type="ARBA" id="ARBA00022989"/>
    </source>
</evidence>
<comment type="subcellular location">
    <subcellularLocation>
        <location evidence="2">Membrane</location>
    </subcellularLocation>
</comment>
<evidence type="ECO:0000259" key="15">
    <source>
        <dbReference type="PROSITE" id="PS50110"/>
    </source>
</evidence>
<dbReference type="PANTHER" id="PTHR45339">
    <property type="entry name" value="HYBRID SIGNAL TRANSDUCTION HISTIDINE KINASE J"/>
    <property type="match status" value="1"/>
</dbReference>
<dbReference type="SUPFAM" id="SSF52172">
    <property type="entry name" value="CheY-like"/>
    <property type="match status" value="1"/>
</dbReference>